<dbReference type="InterPro" id="IPR023093">
    <property type="entry name" value="ScpA-like_C"/>
</dbReference>
<evidence type="ECO:0000313" key="2">
    <source>
        <dbReference type="Proteomes" id="UP000320766"/>
    </source>
</evidence>
<dbReference type="Pfam" id="PF02616">
    <property type="entry name" value="SMC_ScpA"/>
    <property type="match status" value="1"/>
</dbReference>
<accession>A0A520KYC2</accession>
<protein>
    <submittedName>
        <fullName evidence="1">Segregation/condensation protein A</fullName>
    </submittedName>
</protein>
<reference evidence="1 2" key="1">
    <citation type="journal article" date="2019" name="Nat. Microbiol.">
        <title>Wide diversity of methane and short-chain alkane metabolisms in uncultured archaea.</title>
        <authorList>
            <person name="Borrel G."/>
            <person name="Adam P.S."/>
            <person name="McKay L.J."/>
            <person name="Chen L.X."/>
            <person name="Sierra-Garcia I.N."/>
            <person name="Sieber C.M."/>
            <person name="Letourneur Q."/>
            <person name="Ghozlane A."/>
            <person name="Andersen G.L."/>
            <person name="Li W.J."/>
            <person name="Hallam S.J."/>
            <person name="Muyzer G."/>
            <person name="de Oliveira V.M."/>
            <person name="Inskeep W.P."/>
            <person name="Banfield J.F."/>
            <person name="Gribaldo S."/>
        </authorList>
    </citation>
    <scope>NUCLEOTIDE SEQUENCE [LARGE SCALE GENOMIC DNA]</scope>
    <source>
        <strain evidence="1">NM1b</strain>
    </source>
</reference>
<dbReference type="AlphaFoldDB" id="A0A520KYC2"/>
<gene>
    <name evidence="1" type="ORF">EF807_01455</name>
</gene>
<organism evidence="1 2">
    <name type="scientific">Candidatus Methanolliviera hydrocarbonicum</name>
    <dbReference type="NCBI Taxonomy" id="2491085"/>
    <lineage>
        <taxon>Archaea</taxon>
        <taxon>Methanobacteriati</taxon>
        <taxon>Methanobacteriota</taxon>
        <taxon>Candidatus Methanoliparia</taxon>
        <taxon>Candidatus Methanoliparales</taxon>
        <taxon>Candidatus Methanollivieraceae</taxon>
        <taxon>Candidatus Methanolliviera</taxon>
    </lineage>
</organism>
<dbReference type="PANTHER" id="PTHR33969:SF2">
    <property type="entry name" value="SEGREGATION AND CONDENSATION PROTEIN A"/>
    <property type="match status" value="1"/>
</dbReference>
<dbReference type="InterPro" id="IPR003768">
    <property type="entry name" value="ScpA"/>
</dbReference>
<dbReference type="Gene3D" id="6.10.250.2410">
    <property type="match status" value="1"/>
</dbReference>
<comment type="caution">
    <text evidence="1">The sequence shown here is derived from an EMBL/GenBank/DDBJ whole genome shotgun (WGS) entry which is preliminary data.</text>
</comment>
<proteinExistence type="predicted"/>
<dbReference type="EMBL" id="RXIL01000028">
    <property type="protein sequence ID" value="RZN72584.1"/>
    <property type="molecule type" value="Genomic_DNA"/>
</dbReference>
<sequence length="235" mass="27709">MESDLLPLEDPIKILLDMASDGTIDPWNIDIVKVTDEFLSHLGEMKMLNLRVSGRTLLYGSILLRMKSEVLLEEDNESTLCEEEFYEEDFFTDKREVEIGKKAEDKFFHHVKLKKRPVTLLELIDQLDKAIKLREKKNRSKTHKKDEREDERRERKVLEMLDEDDIETIIRQMREILDESFKSKATVTLSELMGEGKDNPASIILTYLPLLFLSARKYIVLKQKDPFEEIYIEQK</sequence>
<evidence type="ECO:0000313" key="1">
    <source>
        <dbReference type="EMBL" id="RZN72584.1"/>
    </source>
</evidence>
<dbReference type="PANTHER" id="PTHR33969">
    <property type="entry name" value="SEGREGATION AND CONDENSATION PROTEIN A"/>
    <property type="match status" value="1"/>
</dbReference>
<name>A0A520KYC2_9EURY</name>
<dbReference type="Proteomes" id="UP000320766">
    <property type="component" value="Unassembled WGS sequence"/>
</dbReference>
<dbReference type="Gene3D" id="1.10.10.580">
    <property type="entry name" value="Structural maintenance of chromosome 1. Chain E"/>
    <property type="match status" value="1"/>
</dbReference>